<accession>A0A811MJ65</accession>
<feature type="domain" description="DUF7597" evidence="2">
    <location>
        <begin position="7"/>
        <end position="127"/>
    </location>
</feature>
<dbReference type="AlphaFoldDB" id="A0A811MJ65"/>
<dbReference type="EMBL" id="CAJGYO010000002">
    <property type="protein sequence ID" value="CAD6209204.1"/>
    <property type="molecule type" value="Genomic_DNA"/>
</dbReference>
<reference evidence="3" key="1">
    <citation type="submission" date="2020-10" db="EMBL/GenBank/DDBJ databases">
        <authorList>
            <person name="Han B."/>
            <person name="Lu T."/>
            <person name="Zhao Q."/>
            <person name="Huang X."/>
            <person name="Zhao Y."/>
        </authorList>
    </citation>
    <scope>NUCLEOTIDE SEQUENCE</scope>
</reference>
<sequence length="608" mass="68465">MALQRADPTPFVPPGMQWEDVPNRVRMIRAVAQSRPLARNENLAIVTINPLLGNPLDFTVVREVLREYLVDQERVNIRDIQPTQLGQALVRFAYDADRDAFVLDSPHPFGDVNISFARHNQGRNWRRVYFNREVRLLLLGFHADYCEDEYVEDVIGPFGRVISWTGVSARLARIIVKARVTDLESIPQFIAFADSPRFEGESWTIQCEIIQHEMLGVGPTDEDQIPVQQYIQGVQQFDFFGLGQQIEAPNHNHQLPGINDAAPDQQEQQEQENAWPQWPEEIAPIQVPVQPVFPQEINLNVAPPVLAQDLNEAPMNEDLQEVLIHPGPMEAQQQAEIEDVSSGQGEAENVGDELMDDLEQVQANPEQGEPENIGLVRIVPTFIPFEPAPIIKNATSDPIPSLLQPILVISKTVNNDANGNCAEMTSVEMPKKWADFFKVFLSSPSNFAWAKKLLQTQFPETLYQPWNATKLTLPFEPIKQLMGQCGKLSTLDSSVVPVETLILEDEEEYNLSPQSKKRARKPKTQSPVVDSEVRRSSRVREKFNGFKPSGCKLANCLGCNLEPPTLSLDTLQNIGTKMCQLSSEEVKEATLSRKKKPKPISKKKGEKH</sequence>
<dbReference type="OrthoDB" id="687457at2759"/>
<organism evidence="3 4">
    <name type="scientific">Miscanthus lutarioriparius</name>
    <dbReference type="NCBI Taxonomy" id="422564"/>
    <lineage>
        <taxon>Eukaryota</taxon>
        <taxon>Viridiplantae</taxon>
        <taxon>Streptophyta</taxon>
        <taxon>Embryophyta</taxon>
        <taxon>Tracheophyta</taxon>
        <taxon>Spermatophyta</taxon>
        <taxon>Magnoliopsida</taxon>
        <taxon>Liliopsida</taxon>
        <taxon>Poales</taxon>
        <taxon>Poaceae</taxon>
        <taxon>PACMAD clade</taxon>
        <taxon>Panicoideae</taxon>
        <taxon>Andropogonodae</taxon>
        <taxon>Andropogoneae</taxon>
        <taxon>Saccharinae</taxon>
        <taxon>Miscanthus</taxon>
    </lineage>
</organism>
<gene>
    <name evidence="3" type="ORF">NCGR_LOCUS5422</name>
</gene>
<feature type="region of interest" description="Disordered" evidence="1">
    <location>
        <begin position="585"/>
        <end position="608"/>
    </location>
</feature>
<proteinExistence type="predicted"/>
<keyword evidence="4" id="KW-1185">Reference proteome</keyword>
<evidence type="ECO:0000256" key="1">
    <source>
        <dbReference type="SAM" id="MobiDB-lite"/>
    </source>
</evidence>
<protein>
    <recommendedName>
        <fullName evidence="2">DUF7597 domain-containing protein</fullName>
    </recommendedName>
</protein>
<dbReference type="PANTHER" id="PTHR33075:SF7">
    <property type="entry name" value="OS02G0303350 PROTEIN"/>
    <property type="match status" value="1"/>
</dbReference>
<evidence type="ECO:0000259" key="2">
    <source>
        <dbReference type="Pfam" id="PF24530"/>
    </source>
</evidence>
<dbReference type="InterPro" id="IPR056018">
    <property type="entry name" value="DUF7597"/>
</dbReference>
<evidence type="ECO:0000313" key="3">
    <source>
        <dbReference type="EMBL" id="CAD6209204.1"/>
    </source>
</evidence>
<dbReference type="PANTHER" id="PTHR33075">
    <property type="entry name" value="OS02G0499800 PROTEIN"/>
    <property type="match status" value="1"/>
</dbReference>
<comment type="caution">
    <text evidence="3">The sequence shown here is derived from an EMBL/GenBank/DDBJ whole genome shotgun (WGS) entry which is preliminary data.</text>
</comment>
<dbReference type="Pfam" id="PF24530">
    <property type="entry name" value="DUF7597"/>
    <property type="match status" value="1"/>
</dbReference>
<feature type="compositionally biased region" description="Basic residues" evidence="1">
    <location>
        <begin position="592"/>
        <end position="608"/>
    </location>
</feature>
<feature type="region of interest" description="Disordered" evidence="1">
    <location>
        <begin position="509"/>
        <end position="535"/>
    </location>
</feature>
<evidence type="ECO:0000313" key="4">
    <source>
        <dbReference type="Proteomes" id="UP000604825"/>
    </source>
</evidence>
<dbReference type="Proteomes" id="UP000604825">
    <property type="component" value="Unassembled WGS sequence"/>
</dbReference>
<name>A0A811MJ65_9POAL</name>